<keyword evidence="2" id="KW-1185">Reference proteome</keyword>
<proteinExistence type="predicted"/>
<sequence length="83" mass="8892">MNKPKSKGAAPNIARPRLGESVLVRAPFFAKPTVSLVIGLYDEDTNDIAVQAFPVGRDSLQIPAIPFFEAEPDASVRSAAWPA</sequence>
<dbReference type="RefSeq" id="WP_175054360.1">
    <property type="nucleotide sequence ID" value="NZ_CADIKC010000015.1"/>
</dbReference>
<organism evidence="1 2">
    <name type="scientific">Paraburkholderia sediminicola</name>
    <dbReference type="NCBI Taxonomy" id="458836"/>
    <lineage>
        <taxon>Bacteria</taxon>
        <taxon>Pseudomonadati</taxon>
        <taxon>Pseudomonadota</taxon>
        <taxon>Betaproteobacteria</taxon>
        <taxon>Burkholderiales</taxon>
        <taxon>Burkholderiaceae</taxon>
        <taxon>Paraburkholderia</taxon>
    </lineage>
</organism>
<gene>
    <name evidence="1" type="ORF">LMG24238_06910</name>
</gene>
<reference evidence="1 2" key="1">
    <citation type="submission" date="2020-04" db="EMBL/GenBank/DDBJ databases">
        <authorList>
            <person name="De Canck E."/>
        </authorList>
    </citation>
    <scope>NUCLEOTIDE SEQUENCE [LARGE SCALE GENOMIC DNA]</scope>
    <source>
        <strain evidence="1 2">LMG 24238</strain>
    </source>
</reference>
<dbReference type="Proteomes" id="UP000494255">
    <property type="component" value="Unassembled WGS sequence"/>
</dbReference>
<evidence type="ECO:0000313" key="1">
    <source>
        <dbReference type="EMBL" id="CAB3742613.1"/>
    </source>
</evidence>
<name>A0A6J5CNZ0_9BURK</name>
<dbReference type="EMBL" id="CADIKC010000015">
    <property type="protein sequence ID" value="CAB3742613.1"/>
    <property type="molecule type" value="Genomic_DNA"/>
</dbReference>
<protein>
    <submittedName>
        <fullName evidence="1">Uncharacterized protein</fullName>
    </submittedName>
</protein>
<dbReference type="AlphaFoldDB" id="A0A6J5CNZ0"/>
<dbReference type="GeneID" id="97045477"/>
<accession>A0A6J5CNZ0</accession>
<evidence type="ECO:0000313" key="2">
    <source>
        <dbReference type="Proteomes" id="UP000494255"/>
    </source>
</evidence>